<organism evidence="1 2">
    <name type="scientific">Triplophysa rosa</name>
    <name type="common">Cave loach</name>
    <dbReference type="NCBI Taxonomy" id="992332"/>
    <lineage>
        <taxon>Eukaryota</taxon>
        <taxon>Metazoa</taxon>
        <taxon>Chordata</taxon>
        <taxon>Craniata</taxon>
        <taxon>Vertebrata</taxon>
        <taxon>Euteleostomi</taxon>
        <taxon>Actinopterygii</taxon>
        <taxon>Neopterygii</taxon>
        <taxon>Teleostei</taxon>
        <taxon>Ostariophysi</taxon>
        <taxon>Cypriniformes</taxon>
        <taxon>Nemacheilidae</taxon>
        <taxon>Triplophysa</taxon>
    </lineage>
</organism>
<keyword evidence="2" id="KW-1185">Reference proteome</keyword>
<evidence type="ECO:0000313" key="1">
    <source>
        <dbReference type="EMBL" id="KAI7790428.1"/>
    </source>
</evidence>
<dbReference type="OrthoDB" id="9942170at2759"/>
<protein>
    <submittedName>
        <fullName evidence="1">Uncharacterized protein</fullName>
    </submittedName>
</protein>
<dbReference type="EMBL" id="JAFHDT010000121">
    <property type="protein sequence ID" value="KAI7790428.1"/>
    <property type="molecule type" value="Genomic_DNA"/>
</dbReference>
<reference evidence="1" key="1">
    <citation type="submission" date="2021-02" db="EMBL/GenBank/DDBJ databases">
        <title>Comparative genomics reveals that relaxation of natural selection precedes convergent phenotypic evolution of cavefish.</title>
        <authorList>
            <person name="Peng Z."/>
        </authorList>
    </citation>
    <scope>NUCLEOTIDE SEQUENCE</scope>
    <source>
        <tissue evidence="1">Muscle</tissue>
    </source>
</reference>
<proteinExistence type="predicted"/>
<evidence type="ECO:0000313" key="2">
    <source>
        <dbReference type="Proteomes" id="UP001059041"/>
    </source>
</evidence>
<dbReference type="Proteomes" id="UP001059041">
    <property type="component" value="Unassembled WGS sequence"/>
</dbReference>
<name>A0A9W7W9X1_TRIRA</name>
<accession>A0A9W7W9X1</accession>
<comment type="caution">
    <text evidence="1">The sequence shown here is derived from an EMBL/GenBank/DDBJ whole genome shotgun (WGS) entry which is preliminary data.</text>
</comment>
<dbReference type="AlphaFoldDB" id="A0A9W7W9X1"/>
<gene>
    <name evidence="1" type="ORF">IRJ41_001514</name>
</gene>
<sequence length="330" mass="38656">MANADQPDTVFCVGRNSRGRTNVSHDGHIGIEDLRIKIEKNASKICNDFAKKHINYKLKICEYLSKIIPNYPTPVEIHISEVTHVTDEDSLREILDSGGFQGCGRRNYTFSWWSLKIVDKSIRAAEQRYLEDTLPNRTQEQRERQKPFLNKFTTSPAFDNEKSRYGNFRFTFPLTELMERYRNEMCGGQNPVLREFKTIFYRQEIMYVVLIHSPEVNEKFKNFREIESSLFVDYKEDTIIWKAQAICNNLQFQLLLNEENKIAVTEPVINQFYVWDHITLAFYFNGVLHFPKEKLIECLTCCETADINLSRSDDLSLEEAKEILCSLTVQ</sequence>